<evidence type="ECO:0000313" key="2">
    <source>
        <dbReference type="Proteomes" id="UP001055879"/>
    </source>
</evidence>
<name>A0ACB8XGX7_ARCLA</name>
<proteinExistence type="predicted"/>
<organism evidence="1 2">
    <name type="scientific">Arctium lappa</name>
    <name type="common">Greater burdock</name>
    <name type="synonym">Lappa major</name>
    <dbReference type="NCBI Taxonomy" id="4217"/>
    <lineage>
        <taxon>Eukaryota</taxon>
        <taxon>Viridiplantae</taxon>
        <taxon>Streptophyta</taxon>
        <taxon>Embryophyta</taxon>
        <taxon>Tracheophyta</taxon>
        <taxon>Spermatophyta</taxon>
        <taxon>Magnoliopsida</taxon>
        <taxon>eudicotyledons</taxon>
        <taxon>Gunneridae</taxon>
        <taxon>Pentapetalae</taxon>
        <taxon>asterids</taxon>
        <taxon>campanulids</taxon>
        <taxon>Asterales</taxon>
        <taxon>Asteraceae</taxon>
        <taxon>Carduoideae</taxon>
        <taxon>Cardueae</taxon>
        <taxon>Arctiinae</taxon>
        <taxon>Arctium</taxon>
    </lineage>
</organism>
<dbReference type="Proteomes" id="UP001055879">
    <property type="component" value="Linkage Group LG17"/>
</dbReference>
<accession>A0ACB8XGX7</accession>
<reference evidence="2" key="1">
    <citation type="journal article" date="2022" name="Mol. Ecol. Resour.">
        <title>The genomes of chicory, endive, great burdock and yacon provide insights into Asteraceae palaeo-polyploidization history and plant inulin production.</title>
        <authorList>
            <person name="Fan W."/>
            <person name="Wang S."/>
            <person name="Wang H."/>
            <person name="Wang A."/>
            <person name="Jiang F."/>
            <person name="Liu H."/>
            <person name="Zhao H."/>
            <person name="Xu D."/>
            <person name="Zhang Y."/>
        </authorList>
    </citation>
    <scope>NUCLEOTIDE SEQUENCE [LARGE SCALE GENOMIC DNA]</scope>
    <source>
        <strain evidence="2">cv. Niubang</strain>
    </source>
</reference>
<comment type="caution">
    <text evidence="1">The sequence shown here is derived from an EMBL/GenBank/DDBJ whole genome shotgun (WGS) entry which is preliminary data.</text>
</comment>
<evidence type="ECO:0000313" key="1">
    <source>
        <dbReference type="EMBL" id="KAI3666919.1"/>
    </source>
</evidence>
<gene>
    <name evidence="1" type="ORF">L6452_41960</name>
</gene>
<dbReference type="EMBL" id="CM042063">
    <property type="protein sequence ID" value="KAI3666919.1"/>
    <property type="molecule type" value="Genomic_DNA"/>
</dbReference>
<keyword evidence="2" id="KW-1185">Reference proteome</keyword>
<protein>
    <submittedName>
        <fullName evidence="1">Uncharacterized protein</fullName>
    </submittedName>
</protein>
<sequence>MGMWRTCWMNFVYIISSASYDMIYDAKSTSFLHQQPNMDCSFGAKPEDEDSCIDTTRTKRMVESKREEDGKSVVSIWSCCCSKASQLMAGNLK</sequence>
<reference evidence="1 2" key="2">
    <citation type="journal article" date="2022" name="Mol. Ecol. Resour.">
        <title>The genomes of chicory, endive, great burdock and yacon provide insights into Asteraceae paleo-polyploidization history and plant inulin production.</title>
        <authorList>
            <person name="Fan W."/>
            <person name="Wang S."/>
            <person name="Wang H."/>
            <person name="Wang A."/>
            <person name="Jiang F."/>
            <person name="Liu H."/>
            <person name="Zhao H."/>
            <person name="Xu D."/>
            <person name="Zhang Y."/>
        </authorList>
    </citation>
    <scope>NUCLEOTIDE SEQUENCE [LARGE SCALE GENOMIC DNA]</scope>
    <source>
        <strain evidence="2">cv. Niubang</strain>
    </source>
</reference>